<evidence type="ECO:0000256" key="1">
    <source>
        <dbReference type="SAM" id="MobiDB-lite"/>
    </source>
</evidence>
<dbReference type="EMBL" id="CM029054">
    <property type="protein sequence ID" value="KAG2540135.1"/>
    <property type="molecule type" value="Genomic_DNA"/>
</dbReference>
<protein>
    <submittedName>
        <fullName evidence="2">Uncharacterized protein</fullName>
    </submittedName>
</protein>
<evidence type="ECO:0000313" key="3">
    <source>
        <dbReference type="Proteomes" id="UP000823388"/>
    </source>
</evidence>
<dbReference type="AlphaFoldDB" id="A0A8T0MSY1"/>
<dbReference type="EMBL" id="CM029054">
    <property type="protein sequence ID" value="KAG2540136.1"/>
    <property type="molecule type" value="Genomic_DNA"/>
</dbReference>
<accession>A0A8T0MSY1</accession>
<dbReference type="Proteomes" id="UP000823388">
    <property type="component" value="Chromosome 9N"/>
</dbReference>
<feature type="region of interest" description="Disordered" evidence="1">
    <location>
        <begin position="50"/>
        <end position="75"/>
    </location>
</feature>
<keyword evidence="3" id="KW-1185">Reference proteome</keyword>
<reference evidence="2" key="1">
    <citation type="submission" date="2020-05" db="EMBL/GenBank/DDBJ databases">
        <title>WGS assembly of Panicum virgatum.</title>
        <authorList>
            <person name="Lovell J.T."/>
            <person name="Jenkins J."/>
            <person name="Shu S."/>
            <person name="Juenger T.E."/>
            <person name="Schmutz J."/>
        </authorList>
    </citation>
    <scope>NUCLEOTIDE SEQUENCE</scope>
    <source>
        <strain evidence="2">AP13</strain>
    </source>
</reference>
<sequence>MRARCTGSGERSTRVEQRWSTRMLGFRRSSPHPHNLSDLDVIIGTRGMAQQEQLEEQHSQRGRRKEQCSWLAAPV</sequence>
<name>A0A8T0MSY1_PANVG</name>
<organism evidence="2 3">
    <name type="scientific">Panicum virgatum</name>
    <name type="common">Blackwell switchgrass</name>
    <dbReference type="NCBI Taxonomy" id="38727"/>
    <lineage>
        <taxon>Eukaryota</taxon>
        <taxon>Viridiplantae</taxon>
        <taxon>Streptophyta</taxon>
        <taxon>Embryophyta</taxon>
        <taxon>Tracheophyta</taxon>
        <taxon>Spermatophyta</taxon>
        <taxon>Magnoliopsida</taxon>
        <taxon>Liliopsida</taxon>
        <taxon>Poales</taxon>
        <taxon>Poaceae</taxon>
        <taxon>PACMAD clade</taxon>
        <taxon>Panicoideae</taxon>
        <taxon>Panicodae</taxon>
        <taxon>Paniceae</taxon>
        <taxon>Panicinae</taxon>
        <taxon>Panicum</taxon>
        <taxon>Panicum sect. Hiantes</taxon>
    </lineage>
</organism>
<proteinExistence type="predicted"/>
<dbReference type="EMBL" id="CM029054">
    <property type="protein sequence ID" value="KAG2540134.1"/>
    <property type="molecule type" value="Genomic_DNA"/>
</dbReference>
<comment type="caution">
    <text evidence="2">The sequence shown here is derived from an EMBL/GenBank/DDBJ whole genome shotgun (WGS) entry which is preliminary data.</text>
</comment>
<gene>
    <name evidence="2" type="ORF">PVAP13_9NG534414</name>
</gene>
<evidence type="ECO:0000313" key="2">
    <source>
        <dbReference type="EMBL" id="KAG2540135.1"/>
    </source>
</evidence>